<evidence type="ECO:0000313" key="2">
    <source>
        <dbReference type="EMBL" id="EES89904.1"/>
    </source>
</evidence>
<organism evidence="2 3">
    <name type="scientific">Helicobacter canadensis MIT 98-5491</name>
    <dbReference type="NCBI Taxonomy" id="537970"/>
    <lineage>
        <taxon>Bacteria</taxon>
        <taxon>Pseudomonadati</taxon>
        <taxon>Campylobacterota</taxon>
        <taxon>Epsilonproteobacteria</taxon>
        <taxon>Campylobacterales</taxon>
        <taxon>Helicobacteraceae</taxon>
        <taxon>Helicobacter</taxon>
    </lineage>
</organism>
<dbReference type="InterPro" id="IPR029044">
    <property type="entry name" value="Nucleotide-diphossugar_trans"/>
</dbReference>
<proteinExistence type="predicted"/>
<evidence type="ECO:0000259" key="1">
    <source>
        <dbReference type="Pfam" id="PF00535"/>
    </source>
</evidence>
<reference evidence="2 3" key="1">
    <citation type="journal article" date="2009" name="J. Bacteriol.">
        <title>Genome sequence of the emerging pathogen Helicobacter canadensis.</title>
        <authorList>
            <person name="Loman N.J."/>
            <person name="Snyder L.A."/>
            <person name="Linton J.D."/>
            <person name="Langdon R."/>
            <person name="Lawson A.J."/>
            <person name="Weinstock G.M."/>
            <person name="Wren B.W."/>
            <person name="Pallen M.J."/>
        </authorList>
    </citation>
    <scope>NUCLEOTIDE SEQUENCE [LARGE SCALE GENOMIC DNA]</scope>
    <source>
        <strain evidence="2 3">MIT 98-5491</strain>
    </source>
</reference>
<feature type="domain" description="Glycosyltransferase 2-like" evidence="1">
    <location>
        <begin position="4"/>
        <end position="166"/>
    </location>
</feature>
<dbReference type="AlphaFoldDB" id="C5ZXN6"/>
<keyword evidence="3" id="KW-1185">Reference proteome</keyword>
<dbReference type="HOGENOM" id="CLU_033536_9_0_7"/>
<dbReference type="OrthoDB" id="9802649at2"/>
<dbReference type="InterPro" id="IPR001173">
    <property type="entry name" value="Glyco_trans_2-like"/>
</dbReference>
<dbReference type="GO" id="GO:0006487">
    <property type="term" value="P:protein N-linked glycosylation"/>
    <property type="evidence" value="ECO:0007669"/>
    <property type="project" value="TreeGrafter"/>
</dbReference>
<protein>
    <recommendedName>
        <fullName evidence="1">Glycosyltransferase 2-like domain-containing protein</fullName>
    </recommendedName>
</protein>
<dbReference type="STRING" id="537970.HCAN_1194"/>
<gene>
    <name evidence="2" type="ORF">HCAN_1194</name>
</gene>
<dbReference type="RefSeq" id="WP_006656242.1">
    <property type="nucleotide sequence ID" value="NZ_CM000776.2"/>
</dbReference>
<sequence length="240" mass="27217">MLNIVFPVLNEEDSLEKGIAETISFLNSNNIPYSITIADNGSTDKTQSIAQEISAKNKNIYYLKLKRKGVGLAFRESIKYNTQHLKCPYIGYMDIDLATDLKHLKEVYSLLKKGDKIVVGSRLLKNSKVSGRSIKREITSRALNLILKILLGVKFSDAMCGFKFYDTKTAEFLVNNCGIDDSWFYCAQMLIVAEAKGLKISEIPVVWQDDPNSKVKILSLSQIYLKEIFKLLYKKIKRAI</sequence>
<name>C5ZXN6_9HELI</name>
<dbReference type="EMBL" id="CM000776">
    <property type="protein sequence ID" value="EES89904.1"/>
    <property type="molecule type" value="Genomic_DNA"/>
</dbReference>
<dbReference type="Pfam" id="PF00535">
    <property type="entry name" value="Glycos_transf_2"/>
    <property type="match status" value="1"/>
</dbReference>
<dbReference type="PANTHER" id="PTHR10859">
    <property type="entry name" value="GLYCOSYL TRANSFERASE"/>
    <property type="match status" value="1"/>
</dbReference>
<dbReference type="eggNOG" id="COG0463">
    <property type="taxonomic scope" value="Bacteria"/>
</dbReference>
<dbReference type="Gene3D" id="3.90.550.10">
    <property type="entry name" value="Spore Coat Polysaccharide Biosynthesis Protein SpsA, Chain A"/>
    <property type="match status" value="1"/>
</dbReference>
<dbReference type="SUPFAM" id="SSF53448">
    <property type="entry name" value="Nucleotide-diphospho-sugar transferases"/>
    <property type="match status" value="1"/>
</dbReference>
<dbReference type="Proteomes" id="UP000007032">
    <property type="component" value="Chromosome"/>
</dbReference>
<evidence type="ECO:0000313" key="3">
    <source>
        <dbReference type="Proteomes" id="UP000007032"/>
    </source>
</evidence>
<accession>C5ZXN6</accession>
<dbReference type="PANTHER" id="PTHR10859:SF91">
    <property type="entry name" value="DOLICHYL-PHOSPHATE BETA-GLUCOSYLTRANSFERASE"/>
    <property type="match status" value="1"/>
</dbReference>